<evidence type="ECO:0000313" key="3">
    <source>
        <dbReference type="Proteomes" id="UP001148838"/>
    </source>
</evidence>
<evidence type="ECO:0000256" key="1">
    <source>
        <dbReference type="SAM" id="MobiDB-lite"/>
    </source>
</evidence>
<protein>
    <recommendedName>
        <fullName evidence="4">Reverse transcriptase domain-containing protein</fullName>
    </recommendedName>
</protein>
<evidence type="ECO:0000313" key="2">
    <source>
        <dbReference type="EMBL" id="KAJ4434729.1"/>
    </source>
</evidence>
<comment type="caution">
    <text evidence="2">The sequence shown here is derived from an EMBL/GenBank/DDBJ whole genome shotgun (WGS) entry which is preliminary data.</text>
</comment>
<organism evidence="2 3">
    <name type="scientific">Periplaneta americana</name>
    <name type="common">American cockroach</name>
    <name type="synonym">Blatta americana</name>
    <dbReference type="NCBI Taxonomy" id="6978"/>
    <lineage>
        <taxon>Eukaryota</taxon>
        <taxon>Metazoa</taxon>
        <taxon>Ecdysozoa</taxon>
        <taxon>Arthropoda</taxon>
        <taxon>Hexapoda</taxon>
        <taxon>Insecta</taxon>
        <taxon>Pterygota</taxon>
        <taxon>Neoptera</taxon>
        <taxon>Polyneoptera</taxon>
        <taxon>Dictyoptera</taxon>
        <taxon>Blattodea</taxon>
        <taxon>Blattoidea</taxon>
        <taxon>Blattidae</taxon>
        <taxon>Blattinae</taxon>
        <taxon>Periplaneta</taxon>
    </lineage>
</organism>
<feature type="region of interest" description="Disordered" evidence="1">
    <location>
        <begin position="29"/>
        <end position="48"/>
    </location>
</feature>
<feature type="region of interest" description="Disordered" evidence="1">
    <location>
        <begin position="73"/>
        <end position="100"/>
    </location>
</feature>
<dbReference type="PANTHER" id="PTHR47027:SF29">
    <property type="entry name" value="C2H2-TYPE DOMAIN-CONTAINING PROTEIN"/>
    <property type="match status" value="1"/>
</dbReference>
<dbReference type="Proteomes" id="UP001148838">
    <property type="component" value="Unassembled WGS sequence"/>
</dbReference>
<proteinExistence type="predicted"/>
<gene>
    <name evidence="2" type="ORF">ANN_23297</name>
</gene>
<accession>A0ABQ8SKQ2</accession>
<feature type="compositionally biased region" description="Basic and acidic residues" evidence="1">
    <location>
        <begin position="82"/>
        <end position="94"/>
    </location>
</feature>
<dbReference type="PANTHER" id="PTHR47027">
    <property type="entry name" value="REVERSE TRANSCRIPTASE DOMAIN-CONTAINING PROTEIN"/>
    <property type="match status" value="1"/>
</dbReference>
<reference evidence="2 3" key="1">
    <citation type="journal article" date="2022" name="Allergy">
        <title>Genome assembly and annotation of Periplaneta americana reveal a comprehensive cockroach allergen profile.</title>
        <authorList>
            <person name="Wang L."/>
            <person name="Xiong Q."/>
            <person name="Saelim N."/>
            <person name="Wang L."/>
            <person name="Nong W."/>
            <person name="Wan A.T."/>
            <person name="Shi M."/>
            <person name="Liu X."/>
            <person name="Cao Q."/>
            <person name="Hui J.H.L."/>
            <person name="Sookrung N."/>
            <person name="Leung T.F."/>
            <person name="Tungtrongchitr A."/>
            <person name="Tsui S.K.W."/>
        </authorList>
    </citation>
    <scope>NUCLEOTIDE SEQUENCE [LARGE SCALE GENOMIC DNA]</scope>
    <source>
        <strain evidence="2">PWHHKU_190912</strain>
    </source>
</reference>
<feature type="compositionally biased region" description="Basic residues" evidence="1">
    <location>
        <begin position="36"/>
        <end position="46"/>
    </location>
</feature>
<keyword evidence="3" id="KW-1185">Reference proteome</keyword>
<name>A0ABQ8SKQ2_PERAM</name>
<dbReference type="EMBL" id="JAJSOF020000025">
    <property type="protein sequence ID" value="KAJ4434729.1"/>
    <property type="molecule type" value="Genomic_DNA"/>
</dbReference>
<evidence type="ECO:0008006" key="4">
    <source>
        <dbReference type="Google" id="ProtNLM"/>
    </source>
</evidence>
<sequence length="487" mass="55176">MYTARGVDAPRLAPAGTRCYADRGWERTAEPPVSHTARRRRQRRPATQRCAECSGPSTLLILFLTPPSFTVGSRSHPTEVVGARENERRSEEGCGRSGLEGTDVRGGARWWRGRDEGHLSTDRELSRNYGLVIKEETQVSSGSVVVVVGQQASQSCVAVKPASRPEFDLSVSAAVRASEVLSSSAVDRSWGDLSSKFSGLSLSDKRLRFCDIFNVTVLPNTQLDKLRRNSRTQNLLQIAYEIRFNLAEIFLMVASTSTPDHVCYVLPPFNTTEQILQPQCPQSHIVSHKRRRKNVESKTKQTKVFATVKYAIRKVQDNREDLELNGLHQLLVYADDVNMLGEKSQTIRENTEILLEANKPIGLEVNPEKTKYMIMSCDQNIVRYGNIKIGNLSFEVVEKFKYFEATVTNINDTRDEIKRRINIGNACYYSVEKLLSSSLLSKNLKVRIYKTVILPVVLYRCETWTLTLREEQRLRCLRISFVGKYLC</sequence>